<feature type="compositionally biased region" description="Basic and acidic residues" evidence="1">
    <location>
        <begin position="234"/>
        <end position="244"/>
    </location>
</feature>
<protein>
    <submittedName>
        <fullName evidence="2">Uncharacterized protein</fullName>
    </submittedName>
</protein>
<proteinExistence type="predicted"/>
<organism evidence="2 3">
    <name type="scientific">Zalerion maritima</name>
    <dbReference type="NCBI Taxonomy" id="339359"/>
    <lineage>
        <taxon>Eukaryota</taxon>
        <taxon>Fungi</taxon>
        <taxon>Dikarya</taxon>
        <taxon>Ascomycota</taxon>
        <taxon>Pezizomycotina</taxon>
        <taxon>Sordariomycetes</taxon>
        <taxon>Lulworthiomycetidae</taxon>
        <taxon>Lulworthiales</taxon>
        <taxon>Lulworthiaceae</taxon>
        <taxon>Zalerion</taxon>
    </lineage>
</organism>
<evidence type="ECO:0000313" key="3">
    <source>
        <dbReference type="Proteomes" id="UP001201980"/>
    </source>
</evidence>
<evidence type="ECO:0000256" key="1">
    <source>
        <dbReference type="SAM" id="MobiDB-lite"/>
    </source>
</evidence>
<dbReference type="EMBL" id="JAKWBI020000196">
    <property type="protein sequence ID" value="KAJ2899474.1"/>
    <property type="molecule type" value="Genomic_DNA"/>
</dbReference>
<keyword evidence="3" id="KW-1185">Reference proteome</keyword>
<dbReference type="Proteomes" id="UP001201980">
    <property type="component" value="Unassembled WGS sequence"/>
</dbReference>
<reference evidence="2" key="1">
    <citation type="submission" date="2022-07" db="EMBL/GenBank/DDBJ databases">
        <title>Draft genome sequence of Zalerion maritima ATCC 34329, a (micro)plastics degrading marine fungus.</title>
        <authorList>
            <person name="Paco A."/>
            <person name="Goncalves M.F.M."/>
            <person name="Rocha-Santos T.A.P."/>
            <person name="Alves A."/>
        </authorList>
    </citation>
    <scope>NUCLEOTIDE SEQUENCE</scope>
    <source>
        <strain evidence="2">ATCC 34329</strain>
    </source>
</reference>
<feature type="region of interest" description="Disordered" evidence="1">
    <location>
        <begin position="200"/>
        <end position="250"/>
    </location>
</feature>
<sequence>MENLKGSNGAADPITDPSSNGKSADNEEKPKSAQTEKFDEIYTKYLPKSQFSSELLLKVVPTTTADLNLVKHCGVDSIYLRDALITLKAETKFLQEEVRKAVIHDAMSRGEYYPTIVITTPPSAQAPKDGWFNQSIHRIVNNLGPIVAQAMLDTLSTGERHNHQDAFRITLERTMEYFKQFLQEAGKTATGKLLEKPTATTTGKLLEKPTATTTGGSLKLKMKQPTTTAAEEEEKSHRNAHGEGRGAATLPQERPNYFQINALRKILIEGALGKWRWHIELLVRQTLGIFEGSQFCAGLEPLTLPPEETLNPPNGKSEYLTRMICIESASYVRRQVKLVIDAENHRVIPARDVVDEIVDTVVDQVRGHCFRWLSVDDKTNGKPTNMEDLPATDLASRTTLSVKFDAEAPESSVTRKINPRLTTADLVSIEEAAQISRDDTFAVLKRCRPILHKQNPYLPNPGMLVPVSWSRERWWPKGGDDYTDMQFAVFVEREAITTHYWVGTHCGGADNLQMRCTGFVKLGLPMAQGSSLVIFSRQDTISPREYPKLKYHINSECTASELGDGKIHLYLSVATIEDEQGHGKKTEVQSVMYFIGFRDKETFFFSRIVPDP</sequence>
<feature type="region of interest" description="Disordered" evidence="1">
    <location>
        <begin position="1"/>
        <end position="36"/>
    </location>
</feature>
<evidence type="ECO:0000313" key="2">
    <source>
        <dbReference type="EMBL" id="KAJ2899474.1"/>
    </source>
</evidence>
<gene>
    <name evidence="2" type="ORF">MKZ38_003031</name>
</gene>
<name>A0AAD5RN36_9PEZI</name>
<dbReference type="AlphaFoldDB" id="A0AAD5RN36"/>
<accession>A0AAD5RN36</accession>
<feature type="compositionally biased region" description="Basic and acidic residues" evidence="1">
    <location>
        <begin position="24"/>
        <end position="36"/>
    </location>
</feature>
<comment type="caution">
    <text evidence="2">The sequence shown here is derived from an EMBL/GenBank/DDBJ whole genome shotgun (WGS) entry which is preliminary data.</text>
</comment>